<dbReference type="eggNOG" id="COG5628">
    <property type="taxonomic scope" value="Bacteria"/>
</dbReference>
<reference evidence="2 3" key="1">
    <citation type="journal article" date="2008" name="Proc. Natl. Acad. Sci. U.S.A.">
        <title>Niche adaptation and genome expansion in the chlorophyll d-producing cyanobacterium Acaryochloris marina.</title>
        <authorList>
            <person name="Swingley W.D."/>
            <person name="Chen M."/>
            <person name="Cheung P.C."/>
            <person name="Conrad A.L."/>
            <person name="Dejesa L.C."/>
            <person name="Hao J."/>
            <person name="Honchak B.M."/>
            <person name="Karbach L.E."/>
            <person name="Kurdoglu A."/>
            <person name="Lahiri S."/>
            <person name="Mastrian S.D."/>
            <person name="Miyashita H."/>
            <person name="Page L."/>
            <person name="Ramakrishna P."/>
            <person name="Satoh S."/>
            <person name="Sattley W.M."/>
            <person name="Shimada Y."/>
            <person name="Taylor H.L."/>
            <person name="Tomo T."/>
            <person name="Tsuchiya T."/>
            <person name="Wang Z.T."/>
            <person name="Raymond J."/>
            <person name="Mimuro M."/>
            <person name="Blankenship R.E."/>
            <person name="Touchman J.W."/>
        </authorList>
    </citation>
    <scope>NUCLEOTIDE SEQUENCE [LARGE SCALE GENOMIC DNA]</scope>
    <source>
        <strain evidence="3">MBIC 11017</strain>
    </source>
</reference>
<keyword evidence="3" id="KW-1185">Reference proteome</keyword>
<evidence type="ECO:0000259" key="1">
    <source>
        <dbReference type="PROSITE" id="PS51186"/>
    </source>
</evidence>
<dbReference type="OrthoDB" id="8479334at2"/>
<dbReference type="SUPFAM" id="SSF55729">
    <property type="entry name" value="Acyl-CoA N-acyltransferases (Nat)"/>
    <property type="match status" value="1"/>
</dbReference>
<dbReference type="Proteomes" id="UP000000268">
    <property type="component" value="Chromosome"/>
</dbReference>
<dbReference type="PROSITE" id="PS51186">
    <property type="entry name" value="GNAT"/>
    <property type="match status" value="1"/>
</dbReference>
<dbReference type="EMBL" id="CP000828">
    <property type="protein sequence ID" value="ABW27027.1"/>
    <property type="molecule type" value="Genomic_DNA"/>
</dbReference>
<sequence>MHDFSAAKDELADLLHKVRITRIPATEKITLAHLMQLYRYDLSEFNDDALDASGQFAKYPYFDDYWTDPNRHPFWINLDQQLVGFALVRELNVDQYAIAEFFVLRKYRWLGIGKRAAFHLFRTFSAEWHVAQQAGNIPGQIFWRKVIADYTNGHYQEGFSEHQPTGPKQSFRVNG</sequence>
<protein>
    <recommendedName>
        <fullName evidence="1">N-acetyltransferase domain-containing protein</fullName>
    </recommendedName>
</protein>
<organism evidence="2 3">
    <name type="scientific">Acaryochloris marina (strain MBIC 11017)</name>
    <dbReference type="NCBI Taxonomy" id="329726"/>
    <lineage>
        <taxon>Bacteria</taxon>
        <taxon>Bacillati</taxon>
        <taxon>Cyanobacteriota</taxon>
        <taxon>Cyanophyceae</taxon>
        <taxon>Acaryochloridales</taxon>
        <taxon>Acaryochloridaceae</taxon>
        <taxon>Acaryochloris</taxon>
    </lineage>
</organism>
<dbReference type="GO" id="GO:0016747">
    <property type="term" value="F:acyltransferase activity, transferring groups other than amino-acyl groups"/>
    <property type="evidence" value="ECO:0007669"/>
    <property type="project" value="InterPro"/>
</dbReference>
<dbReference type="InterPro" id="IPR016181">
    <property type="entry name" value="Acyl_CoA_acyltransferase"/>
</dbReference>
<name>B0CFK8_ACAM1</name>
<evidence type="ECO:0000313" key="3">
    <source>
        <dbReference type="Proteomes" id="UP000000268"/>
    </source>
</evidence>
<dbReference type="STRING" id="329726.AM1_2012"/>
<dbReference type="Gene3D" id="3.40.630.30">
    <property type="match status" value="1"/>
</dbReference>
<dbReference type="InterPro" id="IPR000182">
    <property type="entry name" value="GNAT_dom"/>
</dbReference>
<dbReference type="HOGENOM" id="CLU_112329_1_1_3"/>
<gene>
    <name evidence="2" type="ordered locus">AM1_2012</name>
</gene>
<dbReference type="Pfam" id="PF00583">
    <property type="entry name" value="Acetyltransf_1"/>
    <property type="match status" value="1"/>
</dbReference>
<dbReference type="KEGG" id="amr:AM1_2012"/>
<feature type="domain" description="N-acetyltransferase" evidence="1">
    <location>
        <begin position="32"/>
        <end position="175"/>
    </location>
</feature>
<evidence type="ECO:0000313" key="2">
    <source>
        <dbReference type="EMBL" id="ABW27027.1"/>
    </source>
</evidence>
<dbReference type="AlphaFoldDB" id="B0CFK8"/>
<dbReference type="RefSeq" id="WP_012162523.1">
    <property type="nucleotide sequence ID" value="NC_009925.1"/>
</dbReference>
<accession>B0CFK8</accession>
<proteinExistence type="predicted"/>